<gene>
    <name evidence="3" type="ORF">BDK61_4870</name>
</gene>
<dbReference type="Pfam" id="PF12802">
    <property type="entry name" value="MarR_2"/>
    <property type="match status" value="1"/>
</dbReference>
<evidence type="ECO:0000256" key="1">
    <source>
        <dbReference type="SAM" id="MobiDB-lite"/>
    </source>
</evidence>
<dbReference type="InterPro" id="IPR000835">
    <property type="entry name" value="HTH_MarR-typ"/>
</dbReference>
<evidence type="ECO:0000259" key="2">
    <source>
        <dbReference type="Pfam" id="PF12802"/>
    </source>
</evidence>
<dbReference type="GO" id="GO:0003700">
    <property type="term" value="F:DNA-binding transcription factor activity"/>
    <property type="evidence" value="ECO:0007669"/>
    <property type="project" value="InterPro"/>
</dbReference>
<proteinExistence type="predicted"/>
<name>A0A495QMK2_9EURY</name>
<dbReference type="AlphaFoldDB" id="A0A495QMK2"/>
<dbReference type="RefSeq" id="WP_121305009.1">
    <property type="nucleotide sequence ID" value="NZ_RBWW01000006.1"/>
</dbReference>
<dbReference type="SUPFAM" id="SSF46785">
    <property type="entry name" value="Winged helix' DNA-binding domain"/>
    <property type="match status" value="1"/>
</dbReference>
<keyword evidence="4" id="KW-1185">Reference proteome</keyword>
<accession>A0A495QMK2</accession>
<reference evidence="3 4" key="1">
    <citation type="submission" date="2018-10" db="EMBL/GenBank/DDBJ databases">
        <title>Genomic Encyclopedia of Archaeal and Bacterial Type Strains, Phase II (KMG-II): from individual species to whole genera.</title>
        <authorList>
            <person name="Goeker M."/>
        </authorList>
    </citation>
    <scope>NUCLEOTIDE SEQUENCE [LARGE SCALE GENOMIC DNA]</scope>
    <source>
        <strain evidence="3 4">DSM 11927</strain>
    </source>
</reference>
<protein>
    <submittedName>
        <fullName evidence="3">MarR family protein</fullName>
    </submittedName>
</protein>
<sequence>MPIRIDSSGGDTPPVKPGTNAHKLLTVLLDHPDMGFSPKELTELTDVPHSSVHKTLSRLQEKGLVRKVDSYWAVAGDVAASEIANAVSLQQIEAEYGDDAYGDDDEWAGEAPDLGENA</sequence>
<evidence type="ECO:0000313" key="3">
    <source>
        <dbReference type="EMBL" id="RKS74166.1"/>
    </source>
</evidence>
<dbReference type="Gene3D" id="1.10.10.10">
    <property type="entry name" value="Winged helix-like DNA-binding domain superfamily/Winged helix DNA-binding domain"/>
    <property type="match status" value="1"/>
</dbReference>
<feature type="compositionally biased region" description="Acidic residues" evidence="1">
    <location>
        <begin position="98"/>
        <end position="108"/>
    </location>
</feature>
<dbReference type="InterPro" id="IPR036390">
    <property type="entry name" value="WH_DNA-bd_sf"/>
</dbReference>
<dbReference type="Proteomes" id="UP000268233">
    <property type="component" value="Unassembled WGS sequence"/>
</dbReference>
<feature type="domain" description="HTH marR-type" evidence="2">
    <location>
        <begin position="21"/>
        <end position="70"/>
    </location>
</feature>
<dbReference type="EMBL" id="RBWW01000006">
    <property type="protein sequence ID" value="RKS74166.1"/>
    <property type="molecule type" value="Genomic_DNA"/>
</dbReference>
<comment type="caution">
    <text evidence="3">The sequence shown here is derived from an EMBL/GenBank/DDBJ whole genome shotgun (WGS) entry which is preliminary data.</text>
</comment>
<dbReference type="InterPro" id="IPR036388">
    <property type="entry name" value="WH-like_DNA-bd_sf"/>
</dbReference>
<evidence type="ECO:0000313" key="4">
    <source>
        <dbReference type="Proteomes" id="UP000268233"/>
    </source>
</evidence>
<feature type="region of interest" description="Disordered" evidence="1">
    <location>
        <begin position="98"/>
        <end position="118"/>
    </location>
</feature>
<organism evidence="3 4">
    <name type="scientific">Haloarcula quadrata</name>
    <dbReference type="NCBI Taxonomy" id="182779"/>
    <lineage>
        <taxon>Archaea</taxon>
        <taxon>Methanobacteriati</taxon>
        <taxon>Methanobacteriota</taxon>
        <taxon>Stenosarchaea group</taxon>
        <taxon>Halobacteria</taxon>
        <taxon>Halobacteriales</taxon>
        <taxon>Haloarculaceae</taxon>
        <taxon>Haloarcula</taxon>
    </lineage>
</organism>